<comment type="caution">
    <text evidence="2">The sequence shown here is derived from an EMBL/GenBank/DDBJ whole genome shotgun (WGS) entry which is preliminary data.</text>
</comment>
<dbReference type="Proteomes" id="UP000095713">
    <property type="component" value="Unassembled WGS sequence"/>
</dbReference>
<evidence type="ECO:0000313" key="3">
    <source>
        <dbReference type="Proteomes" id="UP000095713"/>
    </source>
</evidence>
<feature type="transmembrane region" description="Helical" evidence="1">
    <location>
        <begin position="5"/>
        <end position="26"/>
    </location>
</feature>
<protein>
    <submittedName>
        <fullName evidence="2">Uncharacterized protein</fullName>
    </submittedName>
</protein>
<keyword evidence="1" id="KW-1133">Transmembrane helix</keyword>
<dbReference type="EMBL" id="MDJD01000054">
    <property type="protein sequence ID" value="OEJ99088.1"/>
    <property type="molecule type" value="Genomic_DNA"/>
</dbReference>
<feature type="transmembrane region" description="Helical" evidence="1">
    <location>
        <begin position="51"/>
        <end position="72"/>
    </location>
</feature>
<evidence type="ECO:0000313" key="2">
    <source>
        <dbReference type="EMBL" id="OEJ99088.1"/>
    </source>
</evidence>
<accession>A0A1E5SIZ6</accession>
<gene>
    <name evidence="2" type="ORF">A8C32_07895</name>
</gene>
<proteinExistence type="predicted"/>
<keyword evidence="3" id="KW-1185">Reference proteome</keyword>
<organism evidence="2 3">
    <name type="scientific">Flavivirga aquatica</name>
    <dbReference type="NCBI Taxonomy" id="1849968"/>
    <lineage>
        <taxon>Bacteria</taxon>
        <taxon>Pseudomonadati</taxon>
        <taxon>Bacteroidota</taxon>
        <taxon>Flavobacteriia</taxon>
        <taxon>Flavobacteriales</taxon>
        <taxon>Flavobacteriaceae</taxon>
        <taxon>Flavivirga</taxon>
    </lineage>
</organism>
<sequence length="78" mass="8504">MKISIITLGIIGMLIGLFLPVFSILWELSEIRGACQDCPVNFWKNTTSSDIMNITLMGLIGALIGGGIGFLIHRVLKK</sequence>
<name>A0A1E5SIZ6_9FLAO</name>
<dbReference type="RefSeq" id="WP_069831771.1">
    <property type="nucleotide sequence ID" value="NZ_MDJD01000054.1"/>
</dbReference>
<dbReference type="AlphaFoldDB" id="A0A1E5SIZ6"/>
<evidence type="ECO:0000256" key="1">
    <source>
        <dbReference type="SAM" id="Phobius"/>
    </source>
</evidence>
<reference evidence="2 3" key="1">
    <citation type="submission" date="2016-05" db="EMBL/GenBank/DDBJ databases">
        <title>Draft Genome Sequence of Algibacter sp. Strain SK-16 Isolated from the Surface Water of Aburatsubo Inlet.</title>
        <authorList>
            <person name="Wong S.-K."/>
            <person name="Yoshizawa S."/>
            <person name="Nakajima Y."/>
            <person name="Ogura Y."/>
            <person name="Tetsuya H."/>
            <person name="Hamasaki K."/>
        </authorList>
    </citation>
    <scope>NUCLEOTIDE SEQUENCE [LARGE SCALE GENOMIC DNA]</scope>
    <source>
        <strain evidence="2 3">SK-16</strain>
    </source>
</reference>
<keyword evidence="1" id="KW-0812">Transmembrane</keyword>
<dbReference type="STRING" id="1849968.A8C32_07895"/>
<keyword evidence="1" id="KW-0472">Membrane</keyword>